<protein>
    <submittedName>
        <fullName evidence="1">Uncharacterized protein</fullName>
    </submittedName>
</protein>
<organism evidence="1">
    <name type="scientific">marine sediment metagenome</name>
    <dbReference type="NCBI Taxonomy" id="412755"/>
    <lineage>
        <taxon>unclassified sequences</taxon>
        <taxon>metagenomes</taxon>
        <taxon>ecological metagenomes</taxon>
    </lineage>
</organism>
<dbReference type="EMBL" id="LAZR01000511">
    <property type="protein sequence ID" value="KKN66053.1"/>
    <property type="molecule type" value="Genomic_DNA"/>
</dbReference>
<accession>A0A0F9VJN7</accession>
<evidence type="ECO:0000313" key="1">
    <source>
        <dbReference type="EMBL" id="KKN66053.1"/>
    </source>
</evidence>
<proteinExistence type="predicted"/>
<comment type="caution">
    <text evidence="1">The sequence shown here is derived from an EMBL/GenBank/DDBJ whole genome shotgun (WGS) entry which is preliminary data.</text>
</comment>
<gene>
    <name evidence="1" type="ORF">LCGC14_0475310</name>
</gene>
<dbReference type="AlphaFoldDB" id="A0A0F9VJN7"/>
<name>A0A0F9VJN7_9ZZZZ</name>
<sequence length="140" mass="16243">MKEDVLDKLFWRTYSEPLIWKHIFTKPQYFKENQMKTGDIVTFIDWSWQLTLIGNSLEPRYKDSQNEDFVVVALDCVLPINGTSINPKNVNNAIIRGQTTGNITFIQERFLRPATPKVTEVTMAEVCAKFGETVKIIREE</sequence>
<reference evidence="1" key="1">
    <citation type="journal article" date="2015" name="Nature">
        <title>Complex archaea that bridge the gap between prokaryotes and eukaryotes.</title>
        <authorList>
            <person name="Spang A."/>
            <person name="Saw J.H."/>
            <person name="Jorgensen S.L."/>
            <person name="Zaremba-Niedzwiedzka K."/>
            <person name="Martijn J."/>
            <person name="Lind A.E."/>
            <person name="van Eijk R."/>
            <person name="Schleper C."/>
            <person name="Guy L."/>
            <person name="Ettema T.J."/>
        </authorList>
    </citation>
    <scope>NUCLEOTIDE SEQUENCE</scope>
</reference>